<evidence type="ECO:0000313" key="3">
    <source>
        <dbReference type="EMBL" id="CAA0396687.1"/>
    </source>
</evidence>
<evidence type="ECO:0000313" key="4">
    <source>
        <dbReference type="Proteomes" id="UP000434276"/>
    </source>
</evidence>
<evidence type="ECO:0000256" key="1">
    <source>
        <dbReference type="ARBA" id="ARBA00022737"/>
    </source>
</evidence>
<dbReference type="EMBL" id="CACSHJ010000095">
    <property type="protein sequence ID" value="CAA0396687.1"/>
    <property type="molecule type" value="Genomic_DNA"/>
</dbReference>
<keyword evidence="2" id="KW-0129">CBS domain</keyword>
<reference evidence="3 4" key="1">
    <citation type="submission" date="2019-12" db="EMBL/GenBank/DDBJ databases">
        <authorList>
            <person name="Jiao W.-B."/>
            <person name="Schneeberger K."/>
        </authorList>
    </citation>
    <scope>NUCLEOTIDE SEQUENCE [LARGE SCALE GENOMIC DNA]</scope>
    <source>
        <strain evidence="4">cv. C24</strain>
    </source>
</reference>
<organism evidence="3 4">
    <name type="scientific">Arabidopsis thaliana</name>
    <name type="common">Mouse-ear cress</name>
    <dbReference type="NCBI Taxonomy" id="3702"/>
    <lineage>
        <taxon>Eukaryota</taxon>
        <taxon>Viridiplantae</taxon>
        <taxon>Streptophyta</taxon>
        <taxon>Embryophyta</taxon>
        <taxon>Tracheophyta</taxon>
        <taxon>Spermatophyta</taxon>
        <taxon>Magnoliopsida</taxon>
        <taxon>eudicotyledons</taxon>
        <taxon>Gunneridae</taxon>
        <taxon>Pentapetalae</taxon>
        <taxon>rosids</taxon>
        <taxon>malvids</taxon>
        <taxon>Brassicales</taxon>
        <taxon>Brassicaceae</taxon>
        <taxon>Camelineae</taxon>
        <taxon>Arabidopsis</taxon>
    </lineage>
</organism>
<sequence>MALSLLSYNVSDLCLGKPPLRCLSSSSSSVSDAIAALKSSEDTFLSVWNCNHDDDNNTECECLGKISMADVICHLSKDHDHSLCALNSSVSVLLPKTRSIVLHVQPSCSLIEAIDLIIKGAQNLIVPIHTKPYTKKKQQNDNVSVTTTTHSNGQRFCWITQEDIIQFLLGFIAAFSPWPAMSLSDLGVINSTHTVVAVDYHSSASAVVSAVSNALAVQTSVAVVDGEGDDPFTSLIGEISPMTLTCCDETAAAAVATLSAGDLMAYIDGANPPESLVQIVRNRLEDKGLIGLMSLFDSLSSYSTSSGYSSEEEAPVRTTSYGRSMSSSARMARKSEAIVCNPKSSLMAVMIQAVAHRVNYAWVVEKDGCFVGMLLMFITCTMMKCCKLDASVLARLGLWKGMKNFRMNKLIFSAKDEDFIGEVLRPHVWKNEI</sequence>
<dbReference type="PANTHER" id="PTHR13780">
    <property type="entry name" value="AMP-ACTIVATED PROTEIN KINASE, GAMMA REGULATORY SUBUNIT"/>
    <property type="match status" value="1"/>
</dbReference>
<dbReference type="InterPro" id="IPR050511">
    <property type="entry name" value="AMPK_gamma/SDS23_families"/>
</dbReference>
<keyword evidence="1" id="KW-0677">Repeat</keyword>
<accession>A0A5S9XWS2</accession>
<evidence type="ECO:0000256" key="2">
    <source>
        <dbReference type="ARBA" id="ARBA00023122"/>
    </source>
</evidence>
<dbReference type="OrthoDB" id="681454at2759"/>
<evidence type="ECO:0008006" key="5">
    <source>
        <dbReference type="Google" id="ProtNLM"/>
    </source>
</evidence>
<protein>
    <recommendedName>
        <fullName evidence="5">CBS domain-containing protein</fullName>
    </recommendedName>
</protein>
<name>A0A5S9XWS2_ARATH</name>
<dbReference type="Proteomes" id="UP000434276">
    <property type="component" value="Unassembled WGS sequence"/>
</dbReference>
<gene>
    <name evidence="3" type="ORF">C24_LOCUS19409</name>
</gene>
<dbReference type="AlphaFoldDB" id="A0A5S9XWS2"/>
<proteinExistence type="predicted"/>
<dbReference type="ExpressionAtlas" id="A0A5S9XWS2">
    <property type="expression patterns" value="baseline and differential"/>
</dbReference>
<dbReference type="PANTHER" id="PTHR13780:SF159">
    <property type="entry name" value="CBS DOMAIN-CONTAINING PROTEIN CBSX5"/>
    <property type="match status" value="1"/>
</dbReference>